<name>A0A0G4PMP9_PENC3</name>
<protein>
    <submittedName>
        <fullName evidence="1">Reverse transcriptase, RNA-dependent DNA polymerase</fullName>
    </submittedName>
</protein>
<evidence type="ECO:0000313" key="2">
    <source>
        <dbReference type="Proteomes" id="UP000053732"/>
    </source>
</evidence>
<keyword evidence="1" id="KW-0808">Transferase</keyword>
<dbReference type="EMBL" id="HG793156">
    <property type="protein sequence ID" value="CRL27634.1"/>
    <property type="molecule type" value="Genomic_DNA"/>
</dbReference>
<dbReference type="STRING" id="1429867.A0A0G4PMP9"/>
<keyword evidence="1" id="KW-0695">RNA-directed DNA polymerase</keyword>
<reference evidence="1 2" key="1">
    <citation type="journal article" date="2014" name="Nat. Commun.">
        <title>Multiple recent horizontal transfers of a large genomic region in cheese making fungi.</title>
        <authorList>
            <person name="Cheeseman K."/>
            <person name="Ropars J."/>
            <person name="Renault P."/>
            <person name="Dupont J."/>
            <person name="Gouzy J."/>
            <person name="Branca A."/>
            <person name="Abraham A.L."/>
            <person name="Ceppi M."/>
            <person name="Conseiller E."/>
            <person name="Debuchy R."/>
            <person name="Malagnac F."/>
            <person name="Goarin A."/>
            <person name="Silar P."/>
            <person name="Lacoste S."/>
            <person name="Sallet E."/>
            <person name="Bensimon A."/>
            <person name="Giraud T."/>
            <person name="Brygoo Y."/>
        </authorList>
    </citation>
    <scope>NUCLEOTIDE SEQUENCE [LARGE SCALE GENOMIC DNA]</scope>
    <source>
        <strain evidence="2">FM 013</strain>
    </source>
</reference>
<dbReference type="GO" id="GO:0003964">
    <property type="term" value="F:RNA-directed DNA polymerase activity"/>
    <property type="evidence" value="ECO:0007669"/>
    <property type="project" value="UniProtKB-KW"/>
</dbReference>
<sequence length="126" mass="14762">MPGCPMSWLTQDQALRKPRYLQITGRQRWKARYNLNSKDTFDIGRKPKGVKILLSRWFHDVKCTKDNVVYGVRARWVVCGNHQIKKRIICHAPVVQNTWWRSLSRLLHEGHSHGGCLTQLLRVSMV</sequence>
<dbReference type="AlphaFoldDB" id="A0A0G4PMP9"/>
<proteinExistence type="predicted"/>
<accession>A0A0G4PMP9</accession>
<evidence type="ECO:0000313" key="1">
    <source>
        <dbReference type="EMBL" id="CRL27634.1"/>
    </source>
</evidence>
<organism evidence="1 2">
    <name type="scientific">Penicillium camemberti (strain FM 013)</name>
    <dbReference type="NCBI Taxonomy" id="1429867"/>
    <lineage>
        <taxon>Eukaryota</taxon>
        <taxon>Fungi</taxon>
        <taxon>Dikarya</taxon>
        <taxon>Ascomycota</taxon>
        <taxon>Pezizomycotina</taxon>
        <taxon>Eurotiomycetes</taxon>
        <taxon>Eurotiomycetidae</taxon>
        <taxon>Eurotiales</taxon>
        <taxon>Aspergillaceae</taxon>
        <taxon>Penicillium</taxon>
    </lineage>
</organism>
<keyword evidence="2" id="KW-1185">Reference proteome</keyword>
<keyword evidence="1" id="KW-0548">Nucleotidyltransferase</keyword>
<gene>
    <name evidence="1" type="ORF">PCAMFM013_S023g000092</name>
</gene>
<dbReference type="Proteomes" id="UP000053732">
    <property type="component" value="Unassembled WGS sequence"/>
</dbReference>